<dbReference type="GO" id="GO:0016887">
    <property type="term" value="F:ATP hydrolysis activity"/>
    <property type="evidence" value="ECO:0007669"/>
    <property type="project" value="RHEA"/>
</dbReference>
<evidence type="ECO:0000256" key="7">
    <source>
        <dbReference type="ARBA" id="ARBA00022833"/>
    </source>
</evidence>
<dbReference type="EC" id="5.6.2.4" evidence="12"/>
<dbReference type="GO" id="GO:0006270">
    <property type="term" value="P:DNA replication initiation"/>
    <property type="evidence" value="ECO:0007669"/>
    <property type="project" value="TreeGrafter"/>
</dbReference>
<dbReference type="PANTHER" id="PTHR30580">
    <property type="entry name" value="PRIMOSOMAL PROTEIN N"/>
    <property type="match status" value="1"/>
</dbReference>
<feature type="binding site" evidence="12">
    <location>
        <position position="544"/>
    </location>
    <ligand>
        <name>Zn(2+)</name>
        <dbReference type="ChEBI" id="CHEBI:29105"/>
        <label>2</label>
    </ligand>
</feature>
<keyword evidence="2 12" id="KW-0235">DNA replication</keyword>
<evidence type="ECO:0000256" key="5">
    <source>
        <dbReference type="ARBA" id="ARBA00022801"/>
    </source>
</evidence>
<evidence type="ECO:0000256" key="4">
    <source>
        <dbReference type="ARBA" id="ARBA00022741"/>
    </source>
</evidence>
<dbReference type="InterPro" id="IPR014001">
    <property type="entry name" value="Helicase_ATP-bd"/>
</dbReference>
<dbReference type="GO" id="GO:1990077">
    <property type="term" value="C:primosome complex"/>
    <property type="evidence" value="ECO:0007669"/>
    <property type="project" value="UniProtKB-UniRule"/>
</dbReference>
<feature type="binding site" evidence="12">
    <location>
        <position position="562"/>
    </location>
    <ligand>
        <name>Zn(2+)</name>
        <dbReference type="ChEBI" id="CHEBI:29105"/>
        <label>2</label>
    </ligand>
</feature>
<protein>
    <recommendedName>
        <fullName evidence="12">Replication restart protein PriA</fullName>
    </recommendedName>
    <alternativeName>
        <fullName evidence="12">ATP-dependent DNA helicase PriA</fullName>
        <ecNumber evidence="12">5.6.2.4</ecNumber>
    </alternativeName>
    <alternativeName>
        <fullName evidence="12">DNA 3'-5' helicase PriA</fullName>
    </alternativeName>
</protein>
<dbReference type="CDD" id="cd18804">
    <property type="entry name" value="SF2_C_priA"/>
    <property type="match status" value="1"/>
</dbReference>
<dbReference type="SUPFAM" id="SSF52540">
    <property type="entry name" value="P-loop containing nucleoside triphosphate hydrolases"/>
    <property type="match status" value="1"/>
</dbReference>
<dbReference type="CDD" id="cd17929">
    <property type="entry name" value="DEXHc_priA"/>
    <property type="match status" value="1"/>
</dbReference>
<keyword evidence="1 12" id="KW-0639">Primosome</keyword>
<feature type="binding site" evidence="12">
    <location>
        <position position="575"/>
    </location>
    <ligand>
        <name>Zn(2+)</name>
        <dbReference type="ChEBI" id="CHEBI:29105"/>
        <label>1</label>
    </ligand>
</feature>
<dbReference type="AlphaFoldDB" id="A0A1F2WEZ3"/>
<comment type="similarity">
    <text evidence="12">Belongs to the helicase family. PriA subfamily.</text>
</comment>
<dbReference type="InterPro" id="IPR027417">
    <property type="entry name" value="P-loop_NTPase"/>
</dbReference>
<keyword evidence="3 12" id="KW-0479">Metal-binding</keyword>
<evidence type="ECO:0000256" key="6">
    <source>
        <dbReference type="ARBA" id="ARBA00022806"/>
    </source>
</evidence>
<gene>
    <name evidence="12" type="primary">priA</name>
    <name evidence="15" type="ORF">A2Y75_09875</name>
</gene>
<dbReference type="GO" id="GO:0005524">
    <property type="term" value="F:ATP binding"/>
    <property type="evidence" value="ECO:0007669"/>
    <property type="project" value="UniProtKB-UniRule"/>
</dbReference>
<evidence type="ECO:0000259" key="14">
    <source>
        <dbReference type="PROSITE" id="PS51194"/>
    </source>
</evidence>
<dbReference type="Pfam" id="PF18074">
    <property type="entry name" value="PriA_C"/>
    <property type="match status" value="1"/>
</dbReference>
<dbReference type="GO" id="GO:0006310">
    <property type="term" value="P:DNA recombination"/>
    <property type="evidence" value="ECO:0007669"/>
    <property type="project" value="InterPro"/>
</dbReference>
<feature type="domain" description="Helicase C-terminal" evidence="14">
    <location>
        <begin position="566"/>
        <end position="719"/>
    </location>
</feature>
<keyword evidence="6 12" id="KW-0347">Helicase</keyword>
<keyword evidence="5 12" id="KW-0378">Hydrolase</keyword>
<dbReference type="InterPro" id="IPR001650">
    <property type="entry name" value="Helicase_C-like"/>
</dbReference>
<comment type="catalytic activity">
    <reaction evidence="12">
        <text>Couples ATP hydrolysis with the unwinding of duplex DNA by translocating in the 3'-5' direction.</text>
        <dbReference type="EC" id="5.6.2.4"/>
    </reaction>
</comment>
<dbReference type="InterPro" id="IPR005259">
    <property type="entry name" value="PriA"/>
</dbReference>
<evidence type="ECO:0000313" key="15">
    <source>
        <dbReference type="EMBL" id="OFW55416.1"/>
    </source>
</evidence>
<dbReference type="GO" id="GO:0008270">
    <property type="term" value="F:zinc ion binding"/>
    <property type="evidence" value="ECO:0007669"/>
    <property type="project" value="UniProtKB-UniRule"/>
</dbReference>
<feature type="binding site" evidence="12">
    <location>
        <position position="572"/>
    </location>
    <ligand>
        <name>Zn(2+)</name>
        <dbReference type="ChEBI" id="CHEBI:29105"/>
        <label>1</label>
    </ligand>
</feature>
<keyword evidence="4 12" id="KW-0547">Nucleotide-binding</keyword>
<accession>A0A1F2WEZ3</accession>
<dbReference type="InterPro" id="IPR041222">
    <property type="entry name" value="PriA_3primeBD"/>
</dbReference>
<dbReference type="GO" id="GO:0003677">
    <property type="term" value="F:DNA binding"/>
    <property type="evidence" value="ECO:0007669"/>
    <property type="project" value="UniProtKB-UniRule"/>
</dbReference>
<evidence type="ECO:0000256" key="3">
    <source>
        <dbReference type="ARBA" id="ARBA00022723"/>
    </source>
</evidence>
<dbReference type="PROSITE" id="PS51194">
    <property type="entry name" value="HELICASE_CTER"/>
    <property type="match status" value="1"/>
</dbReference>
<feature type="domain" description="Helicase ATP-binding" evidence="13">
    <location>
        <begin position="304"/>
        <end position="470"/>
    </location>
</feature>
<dbReference type="InterPro" id="IPR041236">
    <property type="entry name" value="PriA_C"/>
</dbReference>
<comment type="function">
    <text evidence="12">Initiates the restart of stalled replication forks, which reloads the replicative helicase on sites other than the origin of replication. Recognizes and binds to abandoned replication forks and remodels them to uncover a helicase loading site. Promotes assembly of the primosome at these replication forks.</text>
</comment>
<evidence type="ECO:0000256" key="2">
    <source>
        <dbReference type="ARBA" id="ARBA00022705"/>
    </source>
</evidence>
<evidence type="ECO:0000256" key="9">
    <source>
        <dbReference type="ARBA" id="ARBA00023125"/>
    </source>
</evidence>
<dbReference type="Gene3D" id="3.40.1440.60">
    <property type="entry name" value="PriA, 3(prime) DNA-binding domain"/>
    <property type="match status" value="1"/>
</dbReference>
<dbReference type="PANTHER" id="PTHR30580:SF0">
    <property type="entry name" value="PRIMOSOMAL PROTEIN N"/>
    <property type="match status" value="1"/>
</dbReference>
<proteinExistence type="inferred from homology"/>
<dbReference type="GO" id="GO:0043138">
    <property type="term" value="F:3'-5' DNA helicase activity"/>
    <property type="evidence" value="ECO:0007669"/>
    <property type="project" value="UniProtKB-EC"/>
</dbReference>
<dbReference type="Pfam" id="PF00271">
    <property type="entry name" value="Helicase_C"/>
    <property type="match status" value="1"/>
</dbReference>
<dbReference type="FunFam" id="3.40.50.300:FF:000489">
    <property type="entry name" value="Primosome assembly protein PriA"/>
    <property type="match status" value="1"/>
</dbReference>
<comment type="catalytic activity">
    <reaction evidence="11 12">
        <text>ATP + H2O = ADP + phosphate + H(+)</text>
        <dbReference type="Rhea" id="RHEA:13065"/>
        <dbReference type="ChEBI" id="CHEBI:15377"/>
        <dbReference type="ChEBI" id="CHEBI:15378"/>
        <dbReference type="ChEBI" id="CHEBI:30616"/>
        <dbReference type="ChEBI" id="CHEBI:43474"/>
        <dbReference type="ChEBI" id="CHEBI:456216"/>
        <dbReference type="EC" id="5.6.2.4"/>
    </reaction>
</comment>
<evidence type="ECO:0000313" key="16">
    <source>
        <dbReference type="Proteomes" id="UP000177876"/>
    </source>
</evidence>
<keyword evidence="9 12" id="KW-0238">DNA-binding</keyword>
<dbReference type="GO" id="GO:0006302">
    <property type="term" value="P:double-strand break repair"/>
    <property type="evidence" value="ECO:0007669"/>
    <property type="project" value="InterPro"/>
</dbReference>
<dbReference type="InterPro" id="IPR040498">
    <property type="entry name" value="PriA_CRR"/>
</dbReference>
<sequence>MPKTIQRQSSARYVDVILDSASRQLDRPFTYAVPPALHDSVEVGSMVVIPFSNSMHVGFVIDFCERPDLAKIRPIVDVIDEPPVFSRDMVELCKWMAGYYLSPLSQALRLVLPPGRARQVLEVIELIEDPRQALGKTGPRAEREHLIIAALAESDNMLPLRELKSRFGKWVPGVVRTIESRGSLARRFVVPKPRVSGLEIRMLEISEAGKQALAENSEMRKRSPAKYRLLQALAENGGEASAVDLKQLRVASASTVRAAVDAGLIIESRRAGLRELFANRSFPVEERHVLNDEQSSALGDVVRALEAGEGGAFLLHGVTGSGKTEVYLQAIDHALKQGRSCIVLVPEIALTPQMVQRFKGRLGKDVAVLHSKLGLGERYDQWRGIREGRHRVVIGARSALFAPMDDLGLIVIDEEHETTYKEGSAPRYNAGRVALELARLKKALVIYGSATPSIESRFAAENGDFSYLRLNRRIDSRPLPNAEAVDMRELRETGTPRLISPRLATALAGVYKAGEQAILFLNRRGFARFLQCHGCGHIFQCPNCSVSLCYHSREGHLLCHHCDWRAVPPFICPECGKGEHRYTGAGTERVEAELKRLLPAMKSIRMDADTTRHKDSHWDILEHFKSGKAQVLLGTQMIAKGLDIPNVTLVGIISADTSLGLPDFRAGERTFQLLTQVSGRAGRGARHGKVIVQTFNPDHYALRAAMAGDETAFYEREIGLRREVNYPPFCRLINLVIAASSQDHAIDVSEWMGRLLSQAFAGKAGVELLGPAPAPLSRIKGRYRYHLTLKTPSLGSLSGLDACLDAYESFRSSYCRERGLEKESISLILDVDPVSML</sequence>
<comment type="cofactor">
    <cofactor evidence="12">
        <name>Zn(2+)</name>
        <dbReference type="ChEBI" id="CHEBI:29105"/>
    </cofactor>
    <text evidence="12">Binds 2 zinc ions per subunit.</text>
</comment>
<dbReference type="SMART" id="SM00487">
    <property type="entry name" value="DEXDc"/>
    <property type="match status" value="1"/>
</dbReference>
<name>A0A1F2WEZ3_9ACTN</name>
<evidence type="ECO:0000256" key="11">
    <source>
        <dbReference type="ARBA" id="ARBA00048988"/>
    </source>
</evidence>
<feature type="binding site" evidence="12">
    <location>
        <position position="535"/>
    </location>
    <ligand>
        <name>Zn(2+)</name>
        <dbReference type="ChEBI" id="CHEBI:29105"/>
        <label>1</label>
    </ligand>
</feature>
<dbReference type="Pfam" id="PF17764">
    <property type="entry name" value="PriA_3primeBD"/>
    <property type="match status" value="1"/>
</dbReference>
<dbReference type="Gene3D" id="3.40.50.300">
    <property type="entry name" value="P-loop containing nucleotide triphosphate hydrolases"/>
    <property type="match status" value="2"/>
</dbReference>
<keyword evidence="10 12" id="KW-0413">Isomerase</keyword>
<dbReference type="EMBL" id="MELK01000054">
    <property type="protein sequence ID" value="OFW55416.1"/>
    <property type="molecule type" value="Genomic_DNA"/>
</dbReference>
<evidence type="ECO:0000256" key="10">
    <source>
        <dbReference type="ARBA" id="ARBA00023235"/>
    </source>
</evidence>
<feature type="binding site" evidence="12">
    <location>
        <position position="559"/>
    </location>
    <ligand>
        <name>Zn(2+)</name>
        <dbReference type="ChEBI" id="CHEBI:29105"/>
        <label>2</label>
    </ligand>
</feature>
<dbReference type="NCBIfam" id="NF004066">
    <property type="entry name" value="PRK05580.1-3"/>
    <property type="match status" value="1"/>
</dbReference>
<dbReference type="HAMAP" id="MF_00983">
    <property type="entry name" value="PriA"/>
    <property type="match status" value="1"/>
</dbReference>
<organism evidence="15 16">
    <name type="scientific">Candidatus Solincola sediminis</name>
    <dbReference type="NCBI Taxonomy" id="1797199"/>
    <lineage>
        <taxon>Bacteria</taxon>
        <taxon>Bacillati</taxon>
        <taxon>Actinomycetota</taxon>
        <taxon>Candidatus Geothermincolia</taxon>
        <taxon>Candidatus Geothermincolales</taxon>
        <taxon>Candidatus Geothermincolaceae</taxon>
        <taxon>Candidatus Solincola</taxon>
    </lineage>
</organism>
<evidence type="ECO:0000256" key="1">
    <source>
        <dbReference type="ARBA" id="ARBA00022515"/>
    </source>
</evidence>
<evidence type="ECO:0000256" key="8">
    <source>
        <dbReference type="ARBA" id="ARBA00022840"/>
    </source>
</evidence>
<feature type="binding site" evidence="12">
    <location>
        <position position="541"/>
    </location>
    <ligand>
        <name>Zn(2+)</name>
        <dbReference type="ChEBI" id="CHEBI:29105"/>
        <label>2</label>
    </ligand>
</feature>
<reference evidence="15 16" key="1">
    <citation type="journal article" date="2016" name="Nat. Commun.">
        <title>Thousands of microbial genomes shed light on interconnected biogeochemical processes in an aquifer system.</title>
        <authorList>
            <person name="Anantharaman K."/>
            <person name="Brown C.T."/>
            <person name="Hug L.A."/>
            <person name="Sharon I."/>
            <person name="Castelle C.J."/>
            <person name="Probst A.J."/>
            <person name="Thomas B.C."/>
            <person name="Singh A."/>
            <person name="Wilkins M.J."/>
            <person name="Karaoz U."/>
            <person name="Brodie E.L."/>
            <person name="Williams K.H."/>
            <person name="Hubbard S.S."/>
            <person name="Banfield J.F."/>
        </authorList>
    </citation>
    <scope>NUCLEOTIDE SEQUENCE [LARGE SCALE GENOMIC DNA]</scope>
</reference>
<evidence type="ECO:0000256" key="12">
    <source>
        <dbReference type="HAMAP-Rule" id="MF_00983"/>
    </source>
</evidence>
<dbReference type="Pfam" id="PF00270">
    <property type="entry name" value="DEAD"/>
    <property type="match status" value="1"/>
</dbReference>
<dbReference type="SMART" id="SM00490">
    <property type="entry name" value="HELICc"/>
    <property type="match status" value="1"/>
</dbReference>
<evidence type="ECO:0000259" key="13">
    <source>
        <dbReference type="PROSITE" id="PS51192"/>
    </source>
</evidence>
<comment type="subunit">
    <text evidence="12">Component of the replication restart primosome.</text>
</comment>
<comment type="caution">
    <text evidence="15">The sequence shown here is derived from an EMBL/GenBank/DDBJ whole genome shotgun (WGS) entry which is preliminary data.</text>
</comment>
<dbReference type="Proteomes" id="UP000177876">
    <property type="component" value="Unassembled WGS sequence"/>
</dbReference>
<dbReference type="GO" id="GO:0006269">
    <property type="term" value="P:DNA replication, synthesis of primer"/>
    <property type="evidence" value="ECO:0007669"/>
    <property type="project" value="UniProtKB-KW"/>
</dbReference>
<dbReference type="Pfam" id="PF18319">
    <property type="entry name" value="Zn_ribbon_PriA"/>
    <property type="match status" value="1"/>
</dbReference>
<feature type="binding site" evidence="12">
    <location>
        <position position="532"/>
    </location>
    <ligand>
        <name>Zn(2+)</name>
        <dbReference type="ChEBI" id="CHEBI:29105"/>
        <label>1</label>
    </ligand>
</feature>
<dbReference type="STRING" id="1797197.A2Y75_09875"/>
<dbReference type="InterPro" id="IPR042115">
    <property type="entry name" value="PriA_3primeBD_sf"/>
</dbReference>
<keyword evidence="7 12" id="KW-0862">Zinc</keyword>
<dbReference type="InterPro" id="IPR011545">
    <property type="entry name" value="DEAD/DEAH_box_helicase_dom"/>
</dbReference>
<dbReference type="NCBIfam" id="TIGR00595">
    <property type="entry name" value="priA"/>
    <property type="match status" value="1"/>
</dbReference>
<keyword evidence="8 12" id="KW-0067">ATP-binding</keyword>
<dbReference type="PROSITE" id="PS51192">
    <property type="entry name" value="HELICASE_ATP_BIND_1"/>
    <property type="match status" value="1"/>
</dbReference>